<organism evidence="3">
    <name type="scientific">Collinsella intestinalis</name>
    <dbReference type="NCBI Taxonomy" id="147207"/>
    <lineage>
        <taxon>Bacteria</taxon>
        <taxon>Bacillati</taxon>
        <taxon>Actinomycetota</taxon>
        <taxon>Coriobacteriia</taxon>
        <taxon>Coriobacteriales</taxon>
        <taxon>Coriobacteriaceae</taxon>
        <taxon>Collinsella</taxon>
    </lineage>
</organism>
<proteinExistence type="predicted"/>
<dbReference type="PROSITE" id="PS50022">
    <property type="entry name" value="FA58C_3"/>
    <property type="match status" value="1"/>
</dbReference>
<evidence type="ECO:0000256" key="1">
    <source>
        <dbReference type="SAM" id="MobiDB-lite"/>
    </source>
</evidence>
<evidence type="ECO:0000259" key="2">
    <source>
        <dbReference type="PROSITE" id="PS50022"/>
    </source>
</evidence>
<protein>
    <submittedName>
        <fullName evidence="3">F5/8 type C domain protein</fullName>
    </submittedName>
</protein>
<dbReference type="SUPFAM" id="SSF49785">
    <property type="entry name" value="Galactose-binding domain-like"/>
    <property type="match status" value="1"/>
</dbReference>
<evidence type="ECO:0000313" key="3">
    <source>
        <dbReference type="EMBL" id="VYT79385.1"/>
    </source>
</evidence>
<feature type="compositionally biased region" description="Gly residues" evidence="1">
    <location>
        <begin position="1163"/>
        <end position="1230"/>
    </location>
</feature>
<feature type="compositionally biased region" description="Basic and acidic residues" evidence="1">
    <location>
        <begin position="1232"/>
        <end position="1241"/>
    </location>
</feature>
<dbReference type="InterPro" id="IPR000421">
    <property type="entry name" value="FA58C"/>
</dbReference>
<accession>A0A6N2ZIJ3</accession>
<reference evidence="3" key="1">
    <citation type="submission" date="2019-11" db="EMBL/GenBank/DDBJ databases">
        <authorList>
            <person name="Feng L."/>
        </authorList>
    </citation>
    <scope>NUCLEOTIDE SEQUENCE</scope>
    <source>
        <strain evidence="3">CintestinalisLFYP54</strain>
    </source>
</reference>
<dbReference type="RefSeq" id="WP_156848343.1">
    <property type="nucleotide sequence ID" value="NZ_CACRTN010000010.1"/>
</dbReference>
<dbReference type="Gene3D" id="2.60.120.260">
    <property type="entry name" value="Galactose-binding domain-like"/>
    <property type="match status" value="1"/>
</dbReference>
<feature type="domain" description="F5/8 type C" evidence="2">
    <location>
        <begin position="763"/>
        <end position="838"/>
    </location>
</feature>
<dbReference type="EMBL" id="CACRTN010000010">
    <property type="protein sequence ID" value="VYT79385.1"/>
    <property type="molecule type" value="Genomic_DNA"/>
</dbReference>
<feature type="region of interest" description="Disordered" evidence="1">
    <location>
        <begin position="1149"/>
        <end position="1280"/>
    </location>
</feature>
<name>A0A6N2ZIJ3_9ACTN</name>
<gene>
    <name evidence="3" type="ORF">CILFYP54_01553</name>
</gene>
<sequence>MAMTDQRPREAHLATTRYVNTSRTATSAIRAAAVAAGIVTASVAVPMAIPPIAAHAAPASAVQSLASLDGQIRKFGSARDLAARAAEGALDEAAERLLLQRELVNRAGEQQLREFCEKDAANAELVDWLMGDLSALRHYILGGKVHTNRQNAAALPADYIQSLGILRDLRKAYGGDLTGADADVFLRMMIAASLDVSGRARLWTGDPGFVSDPLVRYNMIKVFRADSRYRFQKELFDGLPVETMRYVFENQIPDEELAWLANYSLYRYPNAEHEDSRLNAYSYVWYKGDFTNNGGYSYADFYDDAKFTGPVTEIKSSTGTDGGALTTWQGGWQEKYRLAYDDPNFPNQKPTDPYHIGCGETSKVPGATQEKTRYHRLWMAFEKGGVCGALAKTFANLNGMVGVPSFVVGQPGHAATLTYELRRDASGKMVPTYRVQNDVSGFGRSRNADVAHWMGDWGRTSTYDFRGGYALYAQEALADAEAYRHSYEARLVAASFDGDAAAQEEAMNAARAAQAINYDAIRGQIDLMVKRGAAAEEWAAFASGLAEDLKFHPLPMHDLIKEINRRTENKYLVALDAIRMDALQKAAQVTKEETVNRDACVSIAHALMGRSDGAVALFSYDGEHGGKIRLGEHLRGGGVAWKYSLDGGSSWTQLTAGETEVQLTGDQLESITAENDIKIQLIGANVVNSIDISKRELGRIMIEGNDRANRIYFQDGKVVEGLQMRVDGGTWEPFDIGRTYKGNRTVEVRRPATGMSAASEAVTFSFTAGERDASFVPYEEMAVNSYSSSRDGVAMANRVIDGYYGPGNEFWITNAESGPDAWIVIDLGHEREISSLTYWRPKGINTNGIPRWGKNMRVTVSAAPDTGLPPGEPVDAAQFTEVEGYSWRGGADTRPSEWSDERLSAEFAFKNGPVRGRYFKIHLTDIYFSATLFDFYEVHEPGLEAEPLRFKPMEVGQPVEALPIELVNTSKAEVTIESVTVDSDVFVVTKGDSAVAPEGTDSSWKISPAAGIAAGTHEAVATVTYRAAGSSAEARQLSVPLAVTVSPANVQVAISVEKIGGDSLRLGATVSGVEGLEHRIEYALCDSPNPPTEAPVLLGDEPSVQGNPLNTWTTDPVFTSLMPGEKYYAFARVKGLPGLDAVTSDEVQVDLGPAEPGPELPGPDGGDGNDGNQGGNGNGGDSGNGGDNGGGDHGNGNGGDSNGNSNGGDSGNGNGNSNGGDGSDGSGGAPDGPERPQRPEGEQSQPDAELDTPEETPGASGKPANGKPVSGLPSTGDASMPMALGALALGLSTAFAGLMQRLRRS</sequence>
<dbReference type="InterPro" id="IPR008979">
    <property type="entry name" value="Galactose-bd-like_sf"/>
</dbReference>